<dbReference type="AlphaFoldDB" id="A0A2I0QRY4"/>
<dbReference type="Proteomes" id="UP000243524">
    <property type="component" value="Unassembled WGS sequence"/>
</dbReference>
<name>A0A2I0QRY4_9BACI</name>
<dbReference type="InterPro" id="IPR051448">
    <property type="entry name" value="CdaR-like_regulators"/>
</dbReference>
<gene>
    <name evidence="3" type="ORF">CEY16_10090</name>
</gene>
<evidence type="ECO:0000259" key="1">
    <source>
        <dbReference type="Pfam" id="PF05651"/>
    </source>
</evidence>
<dbReference type="PANTHER" id="PTHR33744:SF15">
    <property type="entry name" value="CARBOHYDRATE DIACID REGULATOR"/>
    <property type="match status" value="1"/>
</dbReference>
<proteinExistence type="predicted"/>
<feature type="domain" description="PucR C-terminal helix-turn-helix" evidence="2">
    <location>
        <begin position="303"/>
        <end position="356"/>
    </location>
</feature>
<dbReference type="PANTHER" id="PTHR33744">
    <property type="entry name" value="CARBOHYDRATE DIACID REGULATOR"/>
    <property type="match status" value="1"/>
</dbReference>
<evidence type="ECO:0000259" key="2">
    <source>
        <dbReference type="Pfam" id="PF13556"/>
    </source>
</evidence>
<organism evidence="3 4">
    <name type="scientific">Halalkalibacillus sediminis</name>
    <dbReference type="NCBI Taxonomy" id="2018042"/>
    <lineage>
        <taxon>Bacteria</taxon>
        <taxon>Bacillati</taxon>
        <taxon>Bacillota</taxon>
        <taxon>Bacilli</taxon>
        <taxon>Bacillales</taxon>
        <taxon>Bacillaceae</taxon>
        <taxon>Halalkalibacillus</taxon>
    </lineage>
</organism>
<evidence type="ECO:0000313" key="4">
    <source>
        <dbReference type="Proteomes" id="UP000243524"/>
    </source>
</evidence>
<sequence length="361" mass="41795">MRLTKDLAKAVIRRLADDIEFPINIMDDSGMIVASSDPKRVGSIHFGAKRALEKQKEIIVTEENNDEYANSKPGANVPIVLHDEIIGVVGITGNPSRTTLIANVVKATVEILIEQNLNERQYFYQEQRLQNWLSHLLHPSTVDIEEVREESKQVINFDEDQSYQILLFVCEHENLVIDEVKHFMTKYFPSHLFATIAQKHEIIVALPMQIKEEQLDPFINSLAIQQVIIGDFRSGLKGIRQSYFTAKKTSEIKQQSAINTKGKVIFSENHRLEILISYLDYESIDLLYPYEDRQLTDLSPIYLNTFLAYVENNLQINRTSKMLHIHRNTLNYRLEMVKKKTGLDPRNTKDLMTLWMLIHQN</sequence>
<dbReference type="Pfam" id="PF05651">
    <property type="entry name" value="Diacid_rec"/>
    <property type="match status" value="1"/>
</dbReference>
<accession>A0A2I0QRY4</accession>
<protein>
    <recommendedName>
        <fullName evidence="5">Transcriptional regulator</fullName>
    </recommendedName>
</protein>
<dbReference type="RefSeq" id="WP_101331891.1">
    <property type="nucleotide sequence ID" value="NZ_PJNH01000003.1"/>
</dbReference>
<dbReference type="Gene3D" id="1.10.10.2840">
    <property type="entry name" value="PucR C-terminal helix-turn-helix domain"/>
    <property type="match status" value="1"/>
</dbReference>
<evidence type="ECO:0000313" key="3">
    <source>
        <dbReference type="EMBL" id="PKR77088.1"/>
    </source>
</evidence>
<keyword evidence="4" id="KW-1185">Reference proteome</keyword>
<dbReference type="EMBL" id="PJNH01000003">
    <property type="protein sequence ID" value="PKR77088.1"/>
    <property type="molecule type" value="Genomic_DNA"/>
</dbReference>
<evidence type="ECO:0008006" key="5">
    <source>
        <dbReference type="Google" id="ProtNLM"/>
    </source>
</evidence>
<reference evidence="3 4" key="1">
    <citation type="submission" date="2017-06" db="EMBL/GenBank/DDBJ databases">
        <title>the draft geome sequence of Illustriluteabacillus marina B3227.</title>
        <authorList>
            <person name="He R.-H."/>
            <person name="Du Z.-J."/>
        </authorList>
    </citation>
    <scope>NUCLEOTIDE SEQUENCE [LARGE SCALE GENOMIC DNA]</scope>
    <source>
        <strain evidence="3 4">B3227</strain>
    </source>
</reference>
<dbReference type="OrthoDB" id="9792148at2"/>
<dbReference type="InterPro" id="IPR025736">
    <property type="entry name" value="PucR_C-HTH_dom"/>
</dbReference>
<comment type="caution">
    <text evidence="3">The sequence shown here is derived from an EMBL/GenBank/DDBJ whole genome shotgun (WGS) entry which is preliminary data.</text>
</comment>
<feature type="domain" description="Putative sugar diacid recognition" evidence="1">
    <location>
        <begin position="3"/>
        <end position="135"/>
    </location>
</feature>
<dbReference type="Pfam" id="PF13556">
    <property type="entry name" value="HTH_30"/>
    <property type="match status" value="1"/>
</dbReference>
<dbReference type="InterPro" id="IPR042070">
    <property type="entry name" value="PucR_C-HTH_sf"/>
</dbReference>
<dbReference type="InterPro" id="IPR008599">
    <property type="entry name" value="Diacid_rec"/>
</dbReference>